<dbReference type="RefSeq" id="WP_004822516.1">
    <property type="nucleotide sequence ID" value="NZ_UGTH01000001.1"/>
</dbReference>
<name>A0A379DAY3_9FIRM</name>
<reference evidence="1 2" key="1">
    <citation type="submission" date="2018-06" db="EMBL/GenBank/DDBJ databases">
        <authorList>
            <consortium name="Pathogen Informatics"/>
            <person name="Doyle S."/>
        </authorList>
    </citation>
    <scope>NUCLEOTIDE SEQUENCE [LARGE SCALE GENOMIC DNA]</scope>
    <source>
        <strain evidence="1 2">NCTC11088</strain>
    </source>
</reference>
<dbReference type="Proteomes" id="UP000254777">
    <property type="component" value="Unassembled WGS sequence"/>
</dbReference>
<sequence>MIKVLALPYKDFKERVRLIRQLEKAGFKVEYDENFIYAEKHYKFLTIEY</sequence>
<organism evidence="1 2">
    <name type="scientific">Peptoniphilus indolicus</name>
    <dbReference type="NCBI Taxonomy" id="33030"/>
    <lineage>
        <taxon>Bacteria</taxon>
        <taxon>Bacillati</taxon>
        <taxon>Bacillota</taxon>
        <taxon>Tissierellia</taxon>
        <taxon>Tissierellales</taxon>
        <taxon>Peptoniphilaceae</taxon>
        <taxon>Peptoniphilus</taxon>
    </lineage>
</organism>
<accession>A0A379DAY3</accession>
<dbReference type="EMBL" id="UGTH01000001">
    <property type="protein sequence ID" value="SUB74403.1"/>
    <property type="molecule type" value="Genomic_DNA"/>
</dbReference>
<evidence type="ECO:0000313" key="2">
    <source>
        <dbReference type="Proteomes" id="UP000254777"/>
    </source>
</evidence>
<proteinExistence type="predicted"/>
<dbReference type="AlphaFoldDB" id="A0A379DAY3"/>
<protein>
    <submittedName>
        <fullName evidence="1">Uncharacterized protein</fullName>
    </submittedName>
</protein>
<evidence type="ECO:0000313" key="1">
    <source>
        <dbReference type="EMBL" id="SUB74403.1"/>
    </source>
</evidence>
<gene>
    <name evidence="1" type="ORF">NCTC11088_00134</name>
</gene>